<dbReference type="Proteomes" id="UP000249254">
    <property type="component" value="Unassembled WGS sequence"/>
</dbReference>
<dbReference type="InterPro" id="IPR003691">
    <property type="entry name" value="FluC"/>
</dbReference>
<evidence type="ECO:0000313" key="15">
    <source>
        <dbReference type="Proteomes" id="UP000249254"/>
    </source>
</evidence>
<dbReference type="GO" id="GO:0005886">
    <property type="term" value="C:plasma membrane"/>
    <property type="evidence" value="ECO:0007669"/>
    <property type="project" value="UniProtKB-SubCell"/>
</dbReference>
<evidence type="ECO:0000256" key="4">
    <source>
        <dbReference type="ARBA" id="ARBA00022692"/>
    </source>
</evidence>
<evidence type="ECO:0000256" key="3">
    <source>
        <dbReference type="ARBA" id="ARBA00022519"/>
    </source>
</evidence>
<evidence type="ECO:0000256" key="10">
    <source>
        <dbReference type="ARBA" id="ARBA00035120"/>
    </source>
</evidence>
<keyword evidence="8 12" id="KW-0472">Membrane</keyword>
<feature type="transmembrane region" description="Helical" evidence="12">
    <location>
        <begin position="104"/>
        <end position="125"/>
    </location>
</feature>
<evidence type="ECO:0000256" key="11">
    <source>
        <dbReference type="ARBA" id="ARBA00035585"/>
    </source>
</evidence>
<dbReference type="Pfam" id="PF02537">
    <property type="entry name" value="CRCB"/>
    <property type="match status" value="1"/>
</dbReference>
<feature type="signal peptide" evidence="13">
    <location>
        <begin position="1"/>
        <end position="19"/>
    </location>
</feature>
<dbReference type="AlphaFoldDB" id="A0A328A9V1"/>
<evidence type="ECO:0000313" key="14">
    <source>
        <dbReference type="EMBL" id="RAK51167.1"/>
    </source>
</evidence>
<evidence type="ECO:0000256" key="9">
    <source>
        <dbReference type="ARBA" id="ARBA00023303"/>
    </source>
</evidence>
<comment type="caution">
    <text evidence="14">The sequence shown here is derived from an EMBL/GenBank/DDBJ whole genome shotgun (WGS) entry which is preliminary data.</text>
</comment>
<reference evidence="15" key="1">
    <citation type="submission" date="2018-05" db="EMBL/GenBank/DDBJ databases">
        <authorList>
            <person name="Li X."/>
        </authorList>
    </citation>
    <scope>NUCLEOTIDE SEQUENCE [LARGE SCALE GENOMIC DNA]</scope>
    <source>
        <strain evidence="15">LX32</strain>
    </source>
</reference>
<comment type="activity regulation">
    <text evidence="12">Na(+) is not transported, but it plays an essential structural role and its presence is essential for fluoride channel function.</text>
</comment>
<accession>A0A328A9V1</accession>
<gene>
    <name evidence="12" type="primary">fluC</name>
    <name evidence="12" type="synonym">crcB</name>
    <name evidence="14" type="ORF">DJ017_19600</name>
</gene>
<dbReference type="EMBL" id="QFYQ01000003">
    <property type="protein sequence ID" value="RAK51167.1"/>
    <property type="molecule type" value="Genomic_DNA"/>
</dbReference>
<feature type="chain" id="PRO_5016293199" description="Fluoride-specific ion channel FluC" evidence="13">
    <location>
        <begin position="20"/>
        <end position="136"/>
    </location>
</feature>
<comment type="similarity">
    <text evidence="10 12">Belongs to the fluoride channel Fluc/FEX (TC 1.A.43) family.</text>
</comment>
<protein>
    <recommendedName>
        <fullName evidence="12">Fluoride-specific ion channel FluC</fullName>
    </recommendedName>
</protein>
<name>A0A328A9V1_9CAUL</name>
<evidence type="ECO:0000256" key="2">
    <source>
        <dbReference type="ARBA" id="ARBA00022475"/>
    </source>
</evidence>
<keyword evidence="2 12" id="KW-1003">Cell membrane</keyword>
<dbReference type="PANTHER" id="PTHR28259:SF1">
    <property type="entry name" value="FLUORIDE EXPORT PROTEIN 1-RELATED"/>
    <property type="match status" value="1"/>
</dbReference>
<keyword evidence="7 12" id="KW-0406">Ion transport</keyword>
<evidence type="ECO:0000256" key="7">
    <source>
        <dbReference type="ARBA" id="ARBA00023065"/>
    </source>
</evidence>
<sequence length="136" mass="13838">MTYLWIAFGGALGSVARYACSSAAAHAFGETFPWGTLIINVGGSFVIGLFATLTGPDGRWLVPPDARLFVTVGVCGGFTTFSSFSLQTLNLMRTGELGAAAGNVAGSVVLCMLGVWAGYVAGALINQALANAVRGG</sequence>
<evidence type="ECO:0000256" key="6">
    <source>
        <dbReference type="ARBA" id="ARBA00023053"/>
    </source>
</evidence>
<evidence type="ECO:0000256" key="12">
    <source>
        <dbReference type="HAMAP-Rule" id="MF_00454"/>
    </source>
</evidence>
<dbReference type="GO" id="GO:0062054">
    <property type="term" value="F:fluoride channel activity"/>
    <property type="evidence" value="ECO:0007669"/>
    <property type="project" value="UniProtKB-UniRule"/>
</dbReference>
<comment type="function">
    <text evidence="12">Fluoride-specific ion channel. Important for reducing fluoride concentration in the cell, thus reducing its toxicity.</text>
</comment>
<dbReference type="NCBIfam" id="TIGR00494">
    <property type="entry name" value="crcB"/>
    <property type="match status" value="1"/>
</dbReference>
<feature type="transmembrane region" description="Helical" evidence="12">
    <location>
        <begin position="66"/>
        <end position="84"/>
    </location>
</feature>
<proteinExistence type="inferred from homology"/>
<comment type="catalytic activity">
    <reaction evidence="11">
        <text>fluoride(in) = fluoride(out)</text>
        <dbReference type="Rhea" id="RHEA:76159"/>
        <dbReference type="ChEBI" id="CHEBI:17051"/>
    </reaction>
    <physiologicalReaction direction="left-to-right" evidence="11">
        <dbReference type="Rhea" id="RHEA:76160"/>
    </physiologicalReaction>
</comment>
<keyword evidence="6 12" id="KW-0915">Sodium</keyword>
<keyword evidence="12" id="KW-0479">Metal-binding</keyword>
<keyword evidence="9 12" id="KW-0407">Ion channel</keyword>
<keyword evidence="13" id="KW-0732">Signal</keyword>
<dbReference type="GO" id="GO:0046872">
    <property type="term" value="F:metal ion binding"/>
    <property type="evidence" value="ECO:0007669"/>
    <property type="project" value="UniProtKB-KW"/>
</dbReference>
<evidence type="ECO:0000256" key="5">
    <source>
        <dbReference type="ARBA" id="ARBA00022989"/>
    </source>
</evidence>
<keyword evidence="15" id="KW-1185">Reference proteome</keyword>
<keyword evidence="12" id="KW-0813">Transport</keyword>
<feature type="binding site" evidence="12">
    <location>
        <position position="79"/>
    </location>
    <ligand>
        <name>Na(+)</name>
        <dbReference type="ChEBI" id="CHEBI:29101"/>
        <note>structural</note>
    </ligand>
</feature>
<evidence type="ECO:0000256" key="8">
    <source>
        <dbReference type="ARBA" id="ARBA00023136"/>
    </source>
</evidence>
<dbReference type="NCBIfam" id="NF010802">
    <property type="entry name" value="PRK14206.1"/>
    <property type="match status" value="1"/>
</dbReference>
<keyword evidence="4 12" id="KW-0812">Transmembrane</keyword>
<dbReference type="PANTHER" id="PTHR28259">
    <property type="entry name" value="FLUORIDE EXPORT PROTEIN 1-RELATED"/>
    <property type="match status" value="1"/>
</dbReference>
<dbReference type="GO" id="GO:0140114">
    <property type="term" value="P:cellular detoxification of fluoride"/>
    <property type="evidence" value="ECO:0007669"/>
    <property type="project" value="UniProtKB-UniRule"/>
</dbReference>
<dbReference type="OrthoDB" id="9806299at2"/>
<feature type="transmembrane region" description="Helical" evidence="12">
    <location>
        <begin position="37"/>
        <end position="54"/>
    </location>
</feature>
<evidence type="ECO:0000256" key="13">
    <source>
        <dbReference type="SAM" id="SignalP"/>
    </source>
</evidence>
<organism evidence="14 15">
    <name type="scientific">Phenylobacterium soli</name>
    <dbReference type="NCBI Taxonomy" id="2170551"/>
    <lineage>
        <taxon>Bacteria</taxon>
        <taxon>Pseudomonadati</taxon>
        <taxon>Pseudomonadota</taxon>
        <taxon>Alphaproteobacteria</taxon>
        <taxon>Caulobacterales</taxon>
        <taxon>Caulobacteraceae</taxon>
        <taxon>Phenylobacterium</taxon>
    </lineage>
</organism>
<dbReference type="HAMAP" id="MF_00454">
    <property type="entry name" value="FluC"/>
    <property type="match status" value="1"/>
</dbReference>
<evidence type="ECO:0000256" key="1">
    <source>
        <dbReference type="ARBA" id="ARBA00004651"/>
    </source>
</evidence>
<keyword evidence="3" id="KW-0997">Cell inner membrane</keyword>
<feature type="binding site" evidence="12">
    <location>
        <position position="76"/>
    </location>
    <ligand>
        <name>Na(+)</name>
        <dbReference type="ChEBI" id="CHEBI:29101"/>
        <note>structural</note>
    </ligand>
</feature>
<keyword evidence="5 12" id="KW-1133">Transmembrane helix</keyword>
<comment type="subcellular location">
    <subcellularLocation>
        <location evidence="1 12">Cell membrane</location>
        <topology evidence="1 12">Multi-pass membrane protein</topology>
    </subcellularLocation>
</comment>